<gene>
    <name evidence="1" type="ORF">K503DRAFT_110329</name>
</gene>
<accession>A0A1B7MF35</accession>
<dbReference type="AlphaFoldDB" id="A0A1B7MF35"/>
<protein>
    <submittedName>
        <fullName evidence="1">Uncharacterized protein</fullName>
    </submittedName>
</protein>
<dbReference type="Proteomes" id="UP000092154">
    <property type="component" value="Unassembled WGS sequence"/>
</dbReference>
<evidence type="ECO:0000313" key="2">
    <source>
        <dbReference type="Proteomes" id="UP000092154"/>
    </source>
</evidence>
<reference evidence="1 2" key="1">
    <citation type="submission" date="2016-06" db="EMBL/GenBank/DDBJ databases">
        <title>Comparative genomics of the ectomycorrhizal sister species Rhizopogon vinicolor and Rhizopogon vesiculosus (Basidiomycota: Boletales) reveals a divergence of the mating type B locus.</title>
        <authorList>
            <consortium name="DOE Joint Genome Institute"/>
            <person name="Mujic A.B."/>
            <person name="Kuo A."/>
            <person name="Tritt A."/>
            <person name="Lipzen A."/>
            <person name="Chen C."/>
            <person name="Johnson J."/>
            <person name="Sharma A."/>
            <person name="Barry K."/>
            <person name="Grigoriev I.V."/>
            <person name="Spatafora J.W."/>
        </authorList>
    </citation>
    <scope>NUCLEOTIDE SEQUENCE [LARGE SCALE GENOMIC DNA]</scope>
    <source>
        <strain evidence="1 2">AM-OR11-026</strain>
    </source>
</reference>
<dbReference type="EMBL" id="KV449525">
    <property type="protein sequence ID" value="OAX31206.1"/>
    <property type="molecule type" value="Genomic_DNA"/>
</dbReference>
<keyword evidence="2" id="KW-1185">Reference proteome</keyword>
<name>A0A1B7MF35_9AGAM</name>
<dbReference type="InParanoid" id="A0A1B7MF35"/>
<sequence length="60" mass="6467">MIIVHIARPLCCEIIFSHKLTAGTCPNIDRSNKFCSIASATAHHSGVGLAKFTTIAVRGW</sequence>
<organism evidence="1 2">
    <name type="scientific">Rhizopogon vinicolor AM-OR11-026</name>
    <dbReference type="NCBI Taxonomy" id="1314800"/>
    <lineage>
        <taxon>Eukaryota</taxon>
        <taxon>Fungi</taxon>
        <taxon>Dikarya</taxon>
        <taxon>Basidiomycota</taxon>
        <taxon>Agaricomycotina</taxon>
        <taxon>Agaricomycetes</taxon>
        <taxon>Agaricomycetidae</taxon>
        <taxon>Boletales</taxon>
        <taxon>Suillineae</taxon>
        <taxon>Rhizopogonaceae</taxon>
        <taxon>Rhizopogon</taxon>
    </lineage>
</organism>
<proteinExistence type="predicted"/>
<evidence type="ECO:0000313" key="1">
    <source>
        <dbReference type="EMBL" id="OAX31206.1"/>
    </source>
</evidence>